<dbReference type="GeneID" id="20213003"/>
<keyword evidence="4" id="KW-0802">TPR repeat</keyword>
<dbReference type="Pfam" id="PF13181">
    <property type="entry name" value="TPR_8"/>
    <property type="match status" value="1"/>
</dbReference>
<comment type="subcellular location">
    <subcellularLocation>
        <location evidence="1">Nucleus</location>
    </subcellularLocation>
</comment>
<evidence type="ECO:0000313" key="7">
    <source>
        <dbReference type="EMBL" id="ESN92136.1"/>
    </source>
</evidence>
<feature type="compositionally biased region" description="Acidic residues" evidence="6">
    <location>
        <begin position="167"/>
        <end position="179"/>
    </location>
</feature>
<dbReference type="PANTHER" id="PTHR15081">
    <property type="entry name" value="NUCLEAR AUTOANTIGENIC SPERM PROTEIN NASP -RELATED"/>
    <property type="match status" value="1"/>
</dbReference>
<dbReference type="Proteomes" id="UP000015101">
    <property type="component" value="Unassembled WGS sequence"/>
</dbReference>
<evidence type="ECO:0000256" key="4">
    <source>
        <dbReference type="ARBA" id="ARBA00022803"/>
    </source>
</evidence>
<dbReference type="EMBL" id="AMQM01007794">
    <property type="status" value="NOT_ANNOTATED_CDS"/>
    <property type="molecule type" value="Genomic_DNA"/>
</dbReference>
<feature type="region of interest" description="Disordered" evidence="6">
    <location>
        <begin position="419"/>
        <end position="488"/>
    </location>
</feature>
<feature type="compositionally biased region" description="Acidic residues" evidence="6">
    <location>
        <begin position="189"/>
        <end position="202"/>
    </location>
</feature>
<evidence type="ECO:0000256" key="5">
    <source>
        <dbReference type="ARBA" id="ARBA00023242"/>
    </source>
</evidence>
<protein>
    <recommendedName>
        <fullName evidence="10">Tetratricopeptide SHNi-TPR domain-containing protein</fullName>
    </recommendedName>
</protein>
<dbReference type="InterPro" id="IPR011990">
    <property type="entry name" value="TPR-like_helical_dom_sf"/>
</dbReference>
<dbReference type="eggNOG" id="KOG4563">
    <property type="taxonomic scope" value="Eukaryota"/>
</dbReference>
<dbReference type="OrthoDB" id="5587616at2759"/>
<dbReference type="Gene3D" id="1.25.40.10">
    <property type="entry name" value="Tetratricopeptide repeat domain"/>
    <property type="match status" value="1"/>
</dbReference>
<reference evidence="7 9" key="2">
    <citation type="journal article" date="2013" name="Nature">
        <title>Insights into bilaterian evolution from three spiralian genomes.</title>
        <authorList>
            <person name="Simakov O."/>
            <person name="Marletaz F."/>
            <person name="Cho S.J."/>
            <person name="Edsinger-Gonzales E."/>
            <person name="Havlak P."/>
            <person name="Hellsten U."/>
            <person name="Kuo D.H."/>
            <person name="Larsson T."/>
            <person name="Lv J."/>
            <person name="Arendt D."/>
            <person name="Savage R."/>
            <person name="Osoegawa K."/>
            <person name="de Jong P."/>
            <person name="Grimwood J."/>
            <person name="Chapman J.A."/>
            <person name="Shapiro H."/>
            <person name="Aerts A."/>
            <person name="Otillar R.P."/>
            <person name="Terry A.Y."/>
            <person name="Boore J.L."/>
            <person name="Grigoriev I.V."/>
            <person name="Lindberg D.R."/>
            <person name="Seaver E.C."/>
            <person name="Weisblat D.A."/>
            <person name="Putnam N.H."/>
            <person name="Rokhsar D.S."/>
        </authorList>
    </citation>
    <scope>NUCLEOTIDE SEQUENCE</scope>
</reference>
<organism evidence="8 9">
    <name type="scientific">Helobdella robusta</name>
    <name type="common">Californian leech</name>
    <dbReference type="NCBI Taxonomy" id="6412"/>
    <lineage>
        <taxon>Eukaryota</taxon>
        <taxon>Metazoa</taxon>
        <taxon>Spiralia</taxon>
        <taxon>Lophotrochozoa</taxon>
        <taxon>Annelida</taxon>
        <taxon>Clitellata</taxon>
        <taxon>Hirudinea</taxon>
        <taxon>Rhynchobdellida</taxon>
        <taxon>Glossiphoniidae</taxon>
        <taxon>Helobdella</taxon>
    </lineage>
</organism>
<dbReference type="GO" id="GO:0005654">
    <property type="term" value="C:nucleoplasm"/>
    <property type="evidence" value="ECO:0000318"/>
    <property type="project" value="GO_Central"/>
</dbReference>
<evidence type="ECO:0000256" key="1">
    <source>
        <dbReference type="ARBA" id="ARBA00004123"/>
    </source>
</evidence>
<dbReference type="GO" id="GO:0034080">
    <property type="term" value="P:CENP-A containing chromatin assembly"/>
    <property type="evidence" value="ECO:0000318"/>
    <property type="project" value="GO_Central"/>
</dbReference>
<dbReference type="EMBL" id="AMQM01007793">
    <property type="status" value="NOT_ANNOTATED_CDS"/>
    <property type="molecule type" value="Genomic_DNA"/>
</dbReference>
<evidence type="ECO:0000256" key="3">
    <source>
        <dbReference type="ARBA" id="ARBA00022737"/>
    </source>
</evidence>
<dbReference type="RefSeq" id="XP_009029787.1">
    <property type="nucleotide sequence ID" value="XM_009031539.1"/>
</dbReference>
<evidence type="ECO:0008006" key="10">
    <source>
        <dbReference type="Google" id="ProtNLM"/>
    </source>
</evidence>
<dbReference type="AlphaFoldDB" id="T1FW07"/>
<dbReference type="GO" id="GO:0006335">
    <property type="term" value="P:DNA replication-dependent chromatin assembly"/>
    <property type="evidence" value="ECO:0000318"/>
    <property type="project" value="GO_Central"/>
</dbReference>
<evidence type="ECO:0000313" key="9">
    <source>
        <dbReference type="Proteomes" id="UP000015101"/>
    </source>
</evidence>
<dbReference type="EnsemblMetazoa" id="HelroT194398">
    <property type="protein sequence ID" value="HelroP194398"/>
    <property type="gene ID" value="HelroG194398"/>
</dbReference>
<dbReference type="InParanoid" id="T1FW07"/>
<dbReference type="InterPro" id="IPR019734">
    <property type="entry name" value="TPR_rpt"/>
</dbReference>
<feature type="region of interest" description="Disordered" evidence="6">
    <location>
        <begin position="101"/>
        <end position="227"/>
    </location>
</feature>
<evidence type="ECO:0000256" key="2">
    <source>
        <dbReference type="ARBA" id="ARBA00008402"/>
    </source>
</evidence>
<dbReference type="STRING" id="6412.T1FW07"/>
<reference evidence="9" key="1">
    <citation type="submission" date="2012-12" db="EMBL/GenBank/DDBJ databases">
        <authorList>
            <person name="Hellsten U."/>
            <person name="Grimwood J."/>
            <person name="Chapman J.A."/>
            <person name="Shapiro H."/>
            <person name="Aerts A."/>
            <person name="Otillar R.P."/>
            <person name="Terry A.Y."/>
            <person name="Boore J.L."/>
            <person name="Simakov O."/>
            <person name="Marletaz F."/>
            <person name="Cho S.-J."/>
            <person name="Edsinger-Gonzales E."/>
            <person name="Havlak P."/>
            <person name="Kuo D.-H."/>
            <person name="Larsson T."/>
            <person name="Lv J."/>
            <person name="Arendt D."/>
            <person name="Savage R."/>
            <person name="Osoegawa K."/>
            <person name="de Jong P."/>
            <person name="Lindberg D.R."/>
            <person name="Seaver E.C."/>
            <person name="Weisblat D.A."/>
            <person name="Putnam N.H."/>
            <person name="Grigoriev I.V."/>
            <person name="Rokhsar D.S."/>
        </authorList>
    </citation>
    <scope>NUCLEOTIDE SEQUENCE</scope>
</reference>
<feature type="compositionally biased region" description="Acidic residues" evidence="6">
    <location>
        <begin position="210"/>
        <end position="219"/>
    </location>
</feature>
<accession>T1FW07</accession>
<feature type="compositionally biased region" description="Basic and acidic residues" evidence="6">
    <location>
        <begin position="435"/>
        <end position="446"/>
    </location>
</feature>
<feature type="compositionally biased region" description="Basic and acidic residues" evidence="6">
    <location>
        <begin position="460"/>
        <end position="487"/>
    </location>
</feature>
<sequence length="508" mass="55470">MSSESETAAEASGAEKMEMCEEDRKKVDELLTEGKRNLFCKEFPTAVNQLQEACSLLSKCHGELASECAPAYFLYGKALLELSRIENDVLFDALRGFGRKDGDGDVVGDGSGSKNDGEDGCEGPSVLDSFVEEDNVTEEEKAKISDQIIDAMVDEKDDGSGEKTEDGDGEEEEEEEAKNEEDGKAALDDQNDGDKDGDDNDKDGDGGDATAEEDDIDEEDGKKKEVSVETYKQAIEDFETAYKLLSDNLVSQDDRRLAVIKYHLGLTYISTGDFKLSIKNFEEALGICQVLMKNLANKLKDLNYDTSIIESEGGEGVTVDEKQTEDPNVKDLLEEFKQIRSLIPDLKVKIEETIEEEKNVTGLKDALYKSVSKDAAAAVATTAADTAAVETETIGFPEANNRAGDVAVADDITHLIRKKRKQQDLENSGEVQGEEADKSKKLKVETNDSTPNPDDVIAGNDDKENDTKIMNKMEEEMDLEKDPKYVESSEDSAAVATLLAADSNEIAG</sequence>
<dbReference type="InterPro" id="IPR051730">
    <property type="entry name" value="NASP-like"/>
</dbReference>
<dbReference type="KEGG" id="hro:HELRODRAFT_194398"/>
<feature type="compositionally biased region" description="Low complexity" evidence="6">
    <location>
        <begin position="1"/>
        <end position="12"/>
    </location>
</feature>
<name>T1FW07_HELRO</name>
<feature type="region of interest" description="Disordered" evidence="6">
    <location>
        <begin position="1"/>
        <end position="22"/>
    </location>
</feature>
<dbReference type="PANTHER" id="PTHR15081:SF1">
    <property type="entry name" value="NUCLEAR AUTOANTIGENIC SPERM PROTEIN"/>
    <property type="match status" value="1"/>
</dbReference>
<keyword evidence="9" id="KW-1185">Reference proteome</keyword>
<keyword evidence="3" id="KW-0677">Repeat</keyword>
<evidence type="ECO:0000256" key="6">
    <source>
        <dbReference type="SAM" id="MobiDB-lite"/>
    </source>
</evidence>
<dbReference type="OMA" id="KMEVERY"/>
<dbReference type="SUPFAM" id="SSF48452">
    <property type="entry name" value="TPR-like"/>
    <property type="match status" value="1"/>
</dbReference>
<gene>
    <name evidence="8" type="primary">20213003</name>
    <name evidence="7" type="ORF">HELRODRAFT_194398</name>
</gene>
<dbReference type="HOGENOM" id="CLU_010162_3_0_1"/>
<reference evidence="8" key="3">
    <citation type="submission" date="2015-06" db="UniProtKB">
        <authorList>
            <consortium name="EnsemblMetazoa"/>
        </authorList>
    </citation>
    <scope>IDENTIFICATION</scope>
</reference>
<comment type="similarity">
    <text evidence="2">Belongs to the NASP family.</text>
</comment>
<keyword evidence="5" id="KW-0539">Nucleus</keyword>
<dbReference type="EMBL" id="KB097667">
    <property type="protein sequence ID" value="ESN92136.1"/>
    <property type="molecule type" value="Genomic_DNA"/>
</dbReference>
<dbReference type="GO" id="GO:0042393">
    <property type="term" value="F:histone binding"/>
    <property type="evidence" value="ECO:0000318"/>
    <property type="project" value="GO_Central"/>
</dbReference>
<proteinExistence type="inferred from homology"/>
<feature type="compositionally biased region" description="Basic and acidic residues" evidence="6">
    <location>
        <begin position="13"/>
        <end position="22"/>
    </location>
</feature>
<dbReference type="CTD" id="20213003"/>
<evidence type="ECO:0000313" key="8">
    <source>
        <dbReference type="EnsemblMetazoa" id="HelroP194398"/>
    </source>
</evidence>